<feature type="compositionally biased region" description="Polar residues" evidence="1">
    <location>
        <begin position="123"/>
        <end position="133"/>
    </location>
</feature>
<feature type="compositionally biased region" description="Polar residues" evidence="1">
    <location>
        <begin position="170"/>
        <end position="196"/>
    </location>
</feature>
<evidence type="ECO:0000256" key="1">
    <source>
        <dbReference type="SAM" id="MobiDB-lite"/>
    </source>
</evidence>
<proteinExistence type="predicted"/>
<organism evidence="2 3">
    <name type="scientific">Lepraria finkii</name>
    <dbReference type="NCBI Taxonomy" id="1340010"/>
    <lineage>
        <taxon>Eukaryota</taxon>
        <taxon>Fungi</taxon>
        <taxon>Dikarya</taxon>
        <taxon>Ascomycota</taxon>
        <taxon>Pezizomycotina</taxon>
        <taxon>Lecanoromycetes</taxon>
        <taxon>OSLEUM clade</taxon>
        <taxon>Lecanoromycetidae</taxon>
        <taxon>Lecanorales</taxon>
        <taxon>Lecanorineae</taxon>
        <taxon>Stereocaulaceae</taxon>
        <taxon>Lepraria</taxon>
    </lineage>
</organism>
<protein>
    <submittedName>
        <fullName evidence="2">Uncharacterized protein</fullName>
    </submittedName>
</protein>
<reference evidence="2 3" key="1">
    <citation type="submission" date="2024-09" db="EMBL/GenBank/DDBJ databases">
        <title>Rethinking Asexuality: The Enigmatic Case of Functional Sexual Genes in Lepraria (Stereocaulaceae).</title>
        <authorList>
            <person name="Doellman M."/>
            <person name="Sun Y."/>
            <person name="Barcenas-Pena A."/>
            <person name="Lumbsch H.T."/>
            <person name="Grewe F."/>
        </authorList>
    </citation>
    <scope>NUCLEOTIDE SEQUENCE [LARGE SCALE GENOMIC DNA]</scope>
    <source>
        <strain evidence="2 3">Grewe 0041</strain>
    </source>
</reference>
<gene>
    <name evidence="2" type="ORF">ABVK25_005952</name>
</gene>
<evidence type="ECO:0000313" key="2">
    <source>
        <dbReference type="EMBL" id="KAL2053648.1"/>
    </source>
</evidence>
<evidence type="ECO:0000313" key="3">
    <source>
        <dbReference type="Proteomes" id="UP001590951"/>
    </source>
</evidence>
<dbReference type="Proteomes" id="UP001590951">
    <property type="component" value="Unassembled WGS sequence"/>
</dbReference>
<sequence length="226" mass="23868">MNGTKPAPINTKTEGAALATGSLRVASGDAPTAAMGSGLQAKKAAEKKKRSFFGALGSRKKSDDPTRVRKSDTESAARRDTPLERSKAERMTGTGPPKTNERVTGPSSPTADPAPQGRPLLDSPTSTAQNSPKSPKLQRRNTPKEITMADDISWPLPQGPGGIHSAPDSRPQTSDGPAPGNRTSMRPNMGRVQSESGPPRTAPLVVGKTEKKKRFGMLRKAFGLHD</sequence>
<feature type="region of interest" description="Disordered" evidence="1">
    <location>
        <begin position="1"/>
        <end position="212"/>
    </location>
</feature>
<dbReference type="EMBL" id="JBHFEH010000019">
    <property type="protein sequence ID" value="KAL2053648.1"/>
    <property type="molecule type" value="Genomic_DNA"/>
</dbReference>
<keyword evidence="3" id="KW-1185">Reference proteome</keyword>
<name>A0ABR4BCL0_9LECA</name>
<accession>A0ABR4BCL0</accession>
<feature type="compositionally biased region" description="Basic and acidic residues" evidence="1">
    <location>
        <begin position="60"/>
        <end position="90"/>
    </location>
</feature>
<comment type="caution">
    <text evidence="2">The sequence shown here is derived from an EMBL/GenBank/DDBJ whole genome shotgun (WGS) entry which is preliminary data.</text>
</comment>